<keyword evidence="2" id="KW-1185">Reference proteome</keyword>
<dbReference type="EMBL" id="LN679148">
    <property type="protein sequence ID" value="CEL60523.1"/>
    <property type="molecule type" value="Genomic_DNA"/>
</dbReference>
<evidence type="ECO:0000313" key="2">
    <source>
        <dbReference type="Proteomes" id="UP000059188"/>
    </source>
</evidence>
<evidence type="ECO:0000313" key="1">
    <source>
        <dbReference type="EMBL" id="CEL60523.1"/>
    </source>
</evidence>
<reference evidence="1 2" key="1">
    <citation type="submission" date="2014-11" db="EMBL/GenBank/DDBJ databases">
        <authorList>
            <person name="Wibberg Daniel"/>
        </authorList>
    </citation>
    <scope>NUCLEOTIDE SEQUENCE [LARGE SCALE GENOMIC DNA]</scope>
    <source>
        <strain evidence="1">Rhizoctonia solani AG1-IB 7/3/14</strain>
    </source>
</reference>
<name>A0A0B7FWA8_THACB</name>
<organism evidence="1 2">
    <name type="scientific">Thanatephorus cucumeris (strain AG1-IB / isolate 7/3/14)</name>
    <name type="common">Lettuce bottom rot fungus</name>
    <name type="synonym">Rhizoctonia solani</name>
    <dbReference type="NCBI Taxonomy" id="1108050"/>
    <lineage>
        <taxon>Eukaryota</taxon>
        <taxon>Fungi</taxon>
        <taxon>Dikarya</taxon>
        <taxon>Basidiomycota</taxon>
        <taxon>Agaricomycotina</taxon>
        <taxon>Agaricomycetes</taxon>
        <taxon>Cantharellales</taxon>
        <taxon>Ceratobasidiaceae</taxon>
        <taxon>Rhizoctonia</taxon>
        <taxon>Rhizoctonia solani AG-1</taxon>
    </lineage>
</organism>
<proteinExistence type="predicted"/>
<sequence length="75" mass="8840">MWWRWRWKKARSVDRRDEIGSFATNDVVMFIFIFSTYQLSQWQRSNAAWSSSSPIHLLSPRHLLSSSTTTYGAAK</sequence>
<accession>A0A0B7FWA8</accession>
<dbReference type="Proteomes" id="UP000059188">
    <property type="component" value="Unassembled WGS sequence"/>
</dbReference>
<gene>
    <name evidence="1" type="ORF">RSOLAG1IB_09705</name>
</gene>
<protein>
    <submittedName>
        <fullName evidence="1">Uncharacterized protein</fullName>
    </submittedName>
</protein>
<dbReference type="AlphaFoldDB" id="A0A0B7FWA8"/>